<evidence type="ECO:0000256" key="1">
    <source>
        <dbReference type="ARBA" id="ARBA00022801"/>
    </source>
</evidence>
<dbReference type="InterPro" id="IPR013783">
    <property type="entry name" value="Ig-like_fold"/>
</dbReference>
<name>A0A0R0CPF8_9GAMM</name>
<dbReference type="InterPro" id="IPR005181">
    <property type="entry name" value="SASA"/>
</dbReference>
<evidence type="ECO:0000313" key="4">
    <source>
        <dbReference type="Proteomes" id="UP000051863"/>
    </source>
</evidence>
<protein>
    <submittedName>
        <fullName evidence="3">9-O-acetylesterase</fullName>
    </submittedName>
</protein>
<dbReference type="Gene3D" id="2.60.40.10">
    <property type="entry name" value="Immunoglobulins"/>
    <property type="match status" value="1"/>
</dbReference>
<dbReference type="OrthoDB" id="9795554at2"/>
<dbReference type="InterPro" id="IPR039329">
    <property type="entry name" value="SIAE"/>
</dbReference>
<dbReference type="PANTHER" id="PTHR22901">
    <property type="entry name" value="SIALATE O-ACETYLESTERASE"/>
    <property type="match status" value="1"/>
</dbReference>
<dbReference type="GO" id="GO:0001681">
    <property type="term" value="F:sialate O-acetylesterase activity"/>
    <property type="evidence" value="ECO:0007669"/>
    <property type="project" value="InterPro"/>
</dbReference>
<evidence type="ECO:0000259" key="2">
    <source>
        <dbReference type="Pfam" id="PF03629"/>
    </source>
</evidence>
<feature type="domain" description="Sialate O-acetylesterase" evidence="2">
    <location>
        <begin position="402"/>
        <end position="460"/>
    </location>
</feature>
<dbReference type="AlphaFoldDB" id="A0A0R0CPF8"/>
<evidence type="ECO:0000313" key="3">
    <source>
        <dbReference type="EMBL" id="KRG71403.1"/>
    </source>
</evidence>
<dbReference type="Proteomes" id="UP000051863">
    <property type="component" value="Unassembled WGS sequence"/>
</dbReference>
<comment type="caution">
    <text evidence="3">The sequence shown here is derived from an EMBL/GenBank/DDBJ whole genome shotgun (WGS) entry which is preliminary data.</text>
</comment>
<dbReference type="SUPFAM" id="SSF49785">
    <property type="entry name" value="Galactose-binding domain-like"/>
    <property type="match status" value="1"/>
</dbReference>
<dbReference type="Gene3D" id="3.40.50.1110">
    <property type="entry name" value="SGNH hydrolase"/>
    <property type="match status" value="2"/>
</dbReference>
<keyword evidence="4" id="KW-1185">Reference proteome</keyword>
<gene>
    <name evidence="3" type="ORF">ABB27_03350</name>
</gene>
<dbReference type="InterPro" id="IPR036514">
    <property type="entry name" value="SGNH_hydro_sf"/>
</dbReference>
<dbReference type="PANTHER" id="PTHR22901:SF0">
    <property type="entry name" value="SIALATE O-ACETYLESTERASE"/>
    <property type="match status" value="1"/>
</dbReference>
<sequence>MGLALLASSAQAVELARVFADGMVLQRGQPLPVWGRAAPGAQVRVDFAGKQATAKADANGNWRAELPALPAGGPYTLRIDDKAAPAQLSDVYVGEVWLASGQSNMEWPLAQTDGAEAAIAAANDPLIRHFKIPKSWSGAPQWQLEGGTWLPANPKNAAEFSAVAYYFAQQLRARTGVAVGIIDSTWGGSTIEAWTDAATQGLDNAALLAQAAALRESDAQAVQQTHANLARWPQLPADASQWQRSELDEAEWADIKAPGLWETQGWNGMDGVAWYRTSFRLSADEAAKGVILGVGRIDDTDTTWVNGQQVGETRLQYNLARRYAVPASALHAGLNHVAIRVQDFGGGGGIHGEPSEVFVQPNGAAGRPLDGWKFRVERAQVALVDDKNQYPTLLFNAMIHPLQDYPLRGVIWYQGEANANTLPQAQKYRQQFPALIAQWRKQWHAPALPFLWVQLAPFSSGADQRDADDVAIESPWALLRESQSATLSVPATAQAVITDVGNLQNIHPGNKRTVGERLALAAGKLAYGDSSLIASGPQYIGHEVRGGSVVLTFAPANAPLQVSATGDLKGFEVAGADGRFHRAQARIEGNRVVLQSTAVTAPVAARYGWSDTAQGANLMGSTGLPASPFRTGP</sequence>
<dbReference type="EMBL" id="LDJJ01000009">
    <property type="protein sequence ID" value="KRG71403.1"/>
    <property type="molecule type" value="Genomic_DNA"/>
</dbReference>
<dbReference type="GO" id="GO:0005975">
    <property type="term" value="P:carbohydrate metabolic process"/>
    <property type="evidence" value="ECO:0007669"/>
    <property type="project" value="TreeGrafter"/>
</dbReference>
<accession>A0A0R0CPF8</accession>
<dbReference type="SUPFAM" id="SSF52266">
    <property type="entry name" value="SGNH hydrolase"/>
    <property type="match status" value="1"/>
</dbReference>
<dbReference type="InterPro" id="IPR008979">
    <property type="entry name" value="Galactose-bd-like_sf"/>
</dbReference>
<dbReference type="RefSeq" id="WP_057626917.1">
    <property type="nucleotide sequence ID" value="NZ_LDJJ01000009.1"/>
</dbReference>
<reference evidence="3 4" key="1">
    <citation type="submission" date="2015-05" db="EMBL/GenBank/DDBJ databases">
        <title>Genome sequencing and analysis of members of genus Stenotrophomonas.</title>
        <authorList>
            <person name="Patil P.P."/>
            <person name="Midha S."/>
            <person name="Patil P.B."/>
        </authorList>
    </citation>
    <scope>NUCLEOTIDE SEQUENCE [LARGE SCALE GENOMIC DNA]</scope>
    <source>
        <strain evidence="3 4">DSM 18941</strain>
    </source>
</reference>
<dbReference type="Pfam" id="PF03629">
    <property type="entry name" value="SASA"/>
    <property type="match status" value="1"/>
</dbReference>
<keyword evidence="1" id="KW-0378">Hydrolase</keyword>
<organism evidence="3 4">
    <name type="scientific">Stenotrophomonas terrae</name>
    <dbReference type="NCBI Taxonomy" id="405446"/>
    <lineage>
        <taxon>Bacteria</taxon>
        <taxon>Pseudomonadati</taxon>
        <taxon>Pseudomonadota</taxon>
        <taxon>Gammaproteobacteria</taxon>
        <taxon>Lysobacterales</taxon>
        <taxon>Lysobacteraceae</taxon>
        <taxon>Stenotrophomonas</taxon>
    </lineage>
</organism>
<dbReference type="PATRIC" id="fig|405446.3.peg.3813"/>
<proteinExistence type="predicted"/>